<protein>
    <submittedName>
        <fullName evidence="1">Uncharacterized protein</fullName>
    </submittedName>
</protein>
<gene>
    <name evidence="1" type="ORF">SADUNF_Sadunf17G0060700</name>
</gene>
<dbReference type="EMBL" id="JADGMS010000017">
    <property type="protein sequence ID" value="KAF9663528.1"/>
    <property type="molecule type" value="Genomic_DNA"/>
</dbReference>
<organism evidence="1 2">
    <name type="scientific">Salix dunnii</name>
    <dbReference type="NCBI Taxonomy" id="1413687"/>
    <lineage>
        <taxon>Eukaryota</taxon>
        <taxon>Viridiplantae</taxon>
        <taxon>Streptophyta</taxon>
        <taxon>Embryophyta</taxon>
        <taxon>Tracheophyta</taxon>
        <taxon>Spermatophyta</taxon>
        <taxon>Magnoliopsida</taxon>
        <taxon>eudicotyledons</taxon>
        <taxon>Gunneridae</taxon>
        <taxon>Pentapetalae</taxon>
        <taxon>rosids</taxon>
        <taxon>fabids</taxon>
        <taxon>Malpighiales</taxon>
        <taxon>Salicaceae</taxon>
        <taxon>Saliceae</taxon>
        <taxon>Salix</taxon>
    </lineage>
</organism>
<keyword evidence="2" id="KW-1185">Reference proteome</keyword>
<evidence type="ECO:0000313" key="1">
    <source>
        <dbReference type="EMBL" id="KAF9663528.1"/>
    </source>
</evidence>
<reference evidence="1 2" key="1">
    <citation type="submission" date="2020-10" db="EMBL/GenBank/DDBJ databases">
        <title>Plant Genome Project.</title>
        <authorList>
            <person name="Zhang R.-G."/>
        </authorList>
    </citation>
    <scope>NUCLEOTIDE SEQUENCE [LARGE SCALE GENOMIC DNA]</scope>
    <source>
        <strain evidence="1">FAFU-HL-1</strain>
        <tissue evidence="1">Leaf</tissue>
    </source>
</reference>
<accession>A0A835J6Q6</accession>
<sequence length="81" mass="9520">MAEEAAKAMERNADLLEWPKKDKRQLLHAVYRAGDLKRTIQFIIDFYVFVNFNWCRIPLIGRVDFYVQVAANICVFGCQNH</sequence>
<proteinExistence type="predicted"/>
<comment type="caution">
    <text evidence="1">The sequence shown here is derived from an EMBL/GenBank/DDBJ whole genome shotgun (WGS) entry which is preliminary data.</text>
</comment>
<evidence type="ECO:0000313" key="2">
    <source>
        <dbReference type="Proteomes" id="UP000657918"/>
    </source>
</evidence>
<dbReference type="Proteomes" id="UP000657918">
    <property type="component" value="Unassembled WGS sequence"/>
</dbReference>
<name>A0A835J6Q6_9ROSI</name>
<dbReference type="AlphaFoldDB" id="A0A835J6Q6"/>